<dbReference type="InterPro" id="IPR004314">
    <property type="entry name" value="Neprosin"/>
</dbReference>
<dbReference type="AlphaFoldDB" id="A0A9Q0H2R3"/>
<dbReference type="EMBL" id="JAMYWD010000010">
    <property type="protein sequence ID" value="KAJ4957596.1"/>
    <property type="molecule type" value="Genomic_DNA"/>
</dbReference>
<dbReference type="InterPro" id="IPR053168">
    <property type="entry name" value="Glutamic_endopeptidase"/>
</dbReference>
<protein>
    <recommendedName>
        <fullName evidence="1">Neprosin PEP catalytic domain-containing protein</fullName>
    </recommendedName>
</protein>
<accession>A0A9Q0H2R3</accession>
<gene>
    <name evidence="2" type="ORF">NE237_024707</name>
</gene>
<proteinExistence type="predicted"/>
<evidence type="ECO:0000259" key="1">
    <source>
        <dbReference type="PROSITE" id="PS52045"/>
    </source>
</evidence>
<evidence type="ECO:0000313" key="2">
    <source>
        <dbReference type="EMBL" id="KAJ4957596.1"/>
    </source>
</evidence>
<keyword evidence="3" id="KW-1185">Reference proteome</keyword>
<reference evidence="2" key="1">
    <citation type="journal article" date="2023" name="Plant J.">
        <title>The genome of the king protea, Protea cynaroides.</title>
        <authorList>
            <person name="Chang J."/>
            <person name="Duong T.A."/>
            <person name="Schoeman C."/>
            <person name="Ma X."/>
            <person name="Roodt D."/>
            <person name="Barker N."/>
            <person name="Li Z."/>
            <person name="Van de Peer Y."/>
            <person name="Mizrachi E."/>
        </authorList>
    </citation>
    <scope>NUCLEOTIDE SEQUENCE</scope>
    <source>
        <tissue evidence="2">Young leaves</tissue>
    </source>
</reference>
<organism evidence="2 3">
    <name type="scientific">Protea cynaroides</name>
    <dbReference type="NCBI Taxonomy" id="273540"/>
    <lineage>
        <taxon>Eukaryota</taxon>
        <taxon>Viridiplantae</taxon>
        <taxon>Streptophyta</taxon>
        <taxon>Embryophyta</taxon>
        <taxon>Tracheophyta</taxon>
        <taxon>Spermatophyta</taxon>
        <taxon>Magnoliopsida</taxon>
        <taxon>Proteales</taxon>
        <taxon>Proteaceae</taxon>
        <taxon>Protea</taxon>
    </lineage>
</organism>
<feature type="domain" description="Neprosin PEP catalytic" evidence="1">
    <location>
        <begin position="1"/>
        <end position="209"/>
    </location>
</feature>
<comment type="caution">
    <text evidence="2">The sequence shown here is derived from an EMBL/GenBank/DDBJ whole genome shotgun (WGS) entry which is preliminary data.</text>
</comment>
<name>A0A9Q0H2R3_9MAGN</name>
<dbReference type="PANTHER" id="PTHR31589">
    <property type="entry name" value="PROTEIN, PUTATIVE (DUF239)-RELATED-RELATED"/>
    <property type="match status" value="1"/>
</dbReference>
<dbReference type="Proteomes" id="UP001141806">
    <property type="component" value="Unassembled WGS sequence"/>
</dbReference>
<evidence type="ECO:0000313" key="3">
    <source>
        <dbReference type="Proteomes" id="UP001141806"/>
    </source>
</evidence>
<dbReference type="Pfam" id="PF03080">
    <property type="entry name" value="Neprosin"/>
    <property type="match status" value="1"/>
</dbReference>
<dbReference type="PANTHER" id="PTHR31589:SF233">
    <property type="entry name" value="PROTEIN, PUTATIVE (DUF239)-RELATED"/>
    <property type="match status" value="1"/>
</dbReference>
<dbReference type="PROSITE" id="PS52045">
    <property type="entry name" value="NEPROSIN_PEP_CD"/>
    <property type="match status" value="1"/>
</dbReference>
<sequence length="210" mass="23049">MRSIYIKSCLDCLACKILTTDQLADLFTQYALIEVLIPKLKAFGGKALISGNNLTAANDQYTMAQIWVEDGARGQLNILQTGWADKSSGNWWFITRDNIQVGYWPKELMTQLVNGVGIIKFGGFAVGTSEGPSPPMGNGNFPSDDYAKTAYFARVQYVEEDRTPRDLLDGMAEALADETGCYTINYYGYKNTNLGQFFTYGGPGGSYCGA</sequence>
<dbReference type="OrthoDB" id="1858978at2759"/>